<dbReference type="InterPro" id="IPR007648">
    <property type="entry name" value="ATPase_inhibitor_mt"/>
</dbReference>
<evidence type="ECO:0000256" key="1">
    <source>
        <dbReference type="ARBA" id="ARBA00004173"/>
    </source>
</evidence>
<comment type="function">
    <text evidence="4">Inhibits the enzyme activity of ATPase.</text>
</comment>
<dbReference type="Proteomes" id="UP000814176">
    <property type="component" value="Unassembled WGS sequence"/>
</dbReference>
<evidence type="ECO:0000313" key="7">
    <source>
        <dbReference type="Proteomes" id="UP000814176"/>
    </source>
</evidence>
<sequence length="79" mass="9070">MLARITARSARLAVPRVSPVAARGYAENSFNKKEKAHEDQYARQHEAEQLKKLKAELEKKKEELAQLEKQHEELSAKKS</sequence>
<evidence type="ECO:0000256" key="3">
    <source>
        <dbReference type="ARBA" id="ARBA00023128"/>
    </source>
</evidence>
<reference evidence="6 7" key="1">
    <citation type="journal article" date="2021" name="Environ. Microbiol.">
        <title>Gene family expansions and transcriptome signatures uncover fungal adaptations to wood decay.</title>
        <authorList>
            <person name="Hage H."/>
            <person name="Miyauchi S."/>
            <person name="Viragh M."/>
            <person name="Drula E."/>
            <person name="Min B."/>
            <person name="Chaduli D."/>
            <person name="Navarro D."/>
            <person name="Favel A."/>
            <person name="Norest M."/>
            <person name="Lesage-Meessen L."/>
            <person name="Balint B."/>
            <person name="Merenyi Z."/>
            <person name="de Eugenio L."/>
            <person name="Morin E."/>
            <person name="Martinez A.T."/>
            <person name="Baldrian P."/>
            <person name="Stursova M."/>
            <person name="Martinez M.J."/>
            <person name="Novotny C."/>
            <person name="Magnuson J.K."/>
            <person name="Spatafora J.W."/>
            <person name="Maurice S."/>
            <person name="Pangilinan J."/>
            <person name="Andreopoulos W."/>
            <person name="LaButti K."/>
            <person name="Hundley H."/>
            <person name="Na H."/>
            <person name="Kuo A."/>
            <person name="Barry K."/>
            <person name="Lipzen A."/>
            <person name="Henrissat B."/>
            <person name="Riley R."/>
            <person name="Ahrendt S."/>
            <person name="Nagy L.G."/>
            <person name="Grigoriev I.V."/>
            <person name="Martin F."/>
            <person name="Rosso M.N."/>
        </authorList>
    </citation>
    <scope>NUCLEOTIDE SEQUENCE [LARGE SCALE GENOMIC DNA]</scope>
    <source>
        <strain evidence="6 7">CIRM-BRFM 1785</strain>
    </source>
</reference>
<dbReference type="RefSeq" id="XP_047779722.1">
    <property type="nucleotide sequence ID" value="XM_047923463.1"/>
</dbReference>
<accession>A0ABQ8KJK0</accession>
<dbReference type="GeneID" id="72004195"/>
<comment type="subcellular location">
    <subcellularLocation>
        <location evidence="1">Mitochondrion</location>
    </subcellularLocation>
</comment>
<dbReference type="Gene3D" id="1.20.5.500">
    <property type="entry name" value="Single helix bin"/>
    <property type="match status" value="1"/>
</dbReference>
<organism evidence="6 7">
    <name type="scientific">Rhodofomes roseus</name>
    <dbReference type="NCBI Taxonomy" id="34475"/>
    <lineage>
        <taxon>Eukaryota</taxon>
        <taxon>Fungi</taxon>
        <taxon>Dikarya</taxon>
        <taxon>Basidiomycota</taxon>
        <taxon>Agaricomycotina</taxon>
        <taxon>Agaricomycetes</taxon>
        <taxon>Polyporales</taxon>
        <taxon>Rhodofomes</taxon>
    </lineage>
</organism>
<proteinExistence type="inferred from homology"/>
<dbReference type="EMBL" id="JADCUA010000008">
    <property type="protein sequence ID" value="KAH9837684.1"/>
    <property type="molecule type" value="Genomic_DNA"/>
</dbReference>
<comment type="similarity">
    <text evidence="2 4">Belongs to the ATPase inhibitor family.</text>
</comment>
<evidence type="ECO:0000256" key="2">
    <source>
        <dbReference type="ARBA" id="ARBA00010901"/>
    </source>
</evidence>
<keyword evidence="7" id="KW-1185">Reference proteome</keyword>
<evidence type="ECO:0000256" key="4">
    <source>
        <dbReference type="RuleBase" id="RU368087"/>
    </source>
</evidence>
<gene>
    <name evidence="6" type="ORF">C8Q71DRAFT_753941</name>
</gene>
<dbReference type="Pfam" id="PF04568">
    <property type="entry name" value="IATP"/>
    <property type="match status" value="1"/>
</dbReference>
<name>A0ABQ8KJK0_9APHY</name>
<feature type="coiled-coil region" evidence="5">
    <location>
        <begin position="43"/>
        <end position="77"/>
    </location>
</feature>
<dbReference type="SUPFAM" id="SSF64602">
    <property type="entry name" value="F1 ATPase inhibitor, IF1, C-terminal domain"/>
    <property type="match status" value="1"/>
</dbReference>
<evidence type="ECO:0000313" key="6">
    <source>
        <dbReference type="EMBL" id="KAH9837684.1"/>
    </source>
</evidence>
<comment type="caution">
    <text evidence="6">The sequence shown here is derived from an EMBL/GenBank/DDBJ whole genome shotgun (WGS) entry which is preliminary data.</text>
</comment>
<keyword evidence="3" id="KW-0496">Mitochondrion</keyword>
<keyword evidence="5" id="KW-0175">Coiled coil</keyword>
<protein>
    <recommendedName>
        <fullName evidence="4">ATPase inhibitor, mitochondrial</fullName>
    </recommendedName>
</protein>
<evidence type="ECO:0000256" key="5">
    <source>
        <dbReference type="SAM" id="Coils"/>
    </source>
</evidence>